<keyword evidence="1" id="KW-0472">Membrane</keyword>
<evidence type="ECO:0000313" key="3">
    <source>
        <dbReference type="Proteomes" id="UP000236742"/>
    </source>
</evidence>
<evidence type="ECO:0000313" key="2">
    <source>
        <dbReference type="EMBL" id="SEG24693.1"/>
    </source>
</evidence>
<evidence type="ECO:0000256" key="1">
    <source>
        <dbReference type="SAM" id="Phobius"/>
    </source>
</evidence>
<feature type="transmembrane region" description="Helical" evidence="1">
    <location>
        <begin position="182"/>
        <end position="201"/>
    </location>
</feature>
<sequence>MISAFIILVPFAFAAIHFLEFSAILARVAGIRKASHLVGYSIQQAVYVGTRMFIVSLLPMLGFLVDMRIPSDTYVAVTLCALALAALFSLLALQMRERIVRYYASVIGRYKNGRSFVSSLFGRSFGDHDGNRLHSERILSIVETPDALRIAFGACMVFAIYSTGIFISFYFALLHFEHRASISQLSGLVNSVGTVLLTFYVEPQISRGIDEKREDAENRAYR</sequence>
<feature type="transmembrane region" description="Helical" evidence="1">
    <location>
        <begin position="6"/>
        <end position="25"/>
    </location>
</feature>
<keyword evidence="3" id="KW-1185">Reference proteome</keyword>
<keyword evidence="1" id="KW-1133">Transmembrane helix</keyword>
<feature type="transmembrane region" description="Helical" evidence="1">
    <location>
        <begin position="37"/>
        <end position="61"/>
    </location>
</feature>
<reference evidence="2 3" key="1">
    <citation type="submission" date="2016-10" db="EMBL/GenBank/DDBJ databases">
        <authorList>
            <person name="de Groot N.N."/>
        </authorList>
    </citation>
    <scope>NUCLEOTIDE SEQUENCE [LARGE SCALE GENOMIC DNA]</scope>
    <source>
        <strain evidence="2 3">DSM 23413</strain>
    </source>
</reference>
<dbReference type="InterPro" id="IPR021260">
    <property type="entry name" value="Amj"/>
</dbReference>
<gene>
    <name evidence="2" type="ORF">SAMN05421751_12011</name>
</gene>
<keyword evidence="1" id="KW-0812">Transmembrane</keyword>
<organism evidence="2 3">
    <name type="scientific">Jhaorihella thermophila</name>
    <dbReference type="NCBI Taxonomy" id="488547"/>
    <lineage>
        <taxon>Bacteria</taxon>
        <taxon>Pseudomonadati</taxon>
        <taxon>Pseudomonadota</taxon>
        <taxon>Alphaproteobacteria</taxon>
        <taxon>Rhodobacterales</taxon>
        <taxon>Paracoccaceae</taxon>
        <taxon>Jhaorihella</taxon>
    </lineage>
</organism>
<name>A0A1H5YKN2_9RHOB</name>
<feature type="transmembrane region" description="Helical" evidence="1">
    <location>
        <begin position="150"/>
        <end position="176"/>
    </location>
</feature>
<accession>A0A1H5YKN2</accession>
<dbReference type="Pfam" id="PF10997">
    <property type="entry name" value="Amj"/>
    <property type="match status" value="1"/>
</dbReference>
<dbReference type="EMBL" id="FNVD01000020">
    <property type="protein sequence ID" value="SEG24693.1"/>
    <property type="molecule type" value="Genomic_DNA"/>
</dbReference>
<proteinExistence type="predicted"/>
<feature type="transmembrane region" description="Helical" evidence="1">
    <location>
        <begin position="73"/>
        <end position="93"/>
    </location>
</feature>
<dbReference type="Proteomes" id="UP000236742">
    <property type="component" value="Unassembled WGS sequence"/>
</dbReference>
<protein>
    <submittedName>
        <fullName evidence="2">Uncharacterized protein</fullName>
    </submittedName>
</protein>
<dbReference type="AlphaFoldDB" id="A0A1H5YKN2"/>